<dbReference type="Gene3D" id="1.20.1530.20">
    <property type="match status" value="1"/>
</dbReference>
<feature type="transmembrane region" description="Helical" evidence="12">
    <location>
        <begin position="343"/>
        <end position="365"/>
    </location>
</feature>
<dbReference type="PROSITE" id="PS51202">
    <property type="entry name" value="RCK_C"/>
    <property type="match status" value="1"/>
</dbReference>
<dbReference type="NCBIfam" id="NF003714">
    <property type="entry name" value="PRK05326.1-1"/>
    <property type="match status" value="1"/>
</dbReference>
<evidence type="ECO:0000313" key="15">
    <source>
        <dbReference type="Proteomes" id="UP000596932"/>
    </source>
</evidence>
<evidence type="ECO:0000256" key="9">
    <source>
        <dbReference type="ARBA" id="ARBA00022989"/>
    </source>
</evidence>
<keyword evidence="11 12" id="KW-0472">Membrane</keyword>
<comment type="subcellular location">
    <subcellularLocation>
        <location evidence="1 12">Cell membrane</location>
        <topology evidence="1 12">Multi-pass membrane protein</topology>
    </subcellularLocation>
</comment>
<keyword evidence="2 12" id="KW-0813">Transport</keyword>
<dbReference type="PANTHER" id="PTHR32507:SF7">
    <property type="entry name" value="K(+)_H(+) ANTIPORTER NHAP2"/>
    <property type="match status" value="1"/>
</dbReference>
<keyword evidence="10 12" id="KW-0406">Ion transport</keyword>
<evidence type="ECO:0000259" key="13">
    <source>
        <dbReference type="PROSITE" id="PS51202"/>
    </source>
</evidence>
<comment type="catalytic activity">
    <reaction evidence="12">
        <text>K(+)(in) + H(+)(out) = K(+)(out) + H(+)(in)</text>
        <dbReference type="Rhea" id="RHEA:29467"/>
        <dbReference type="ChEBI" id="CHEBI:15378"/>
        <dbReference type="ChEBI" id="CHEBI:29103"/>
    </reaction>
</comment>
<dbReference type="GO" id="GO:0050660">
    <property type="term" value="F:flavin adenine dinucleotide binding"/>
    <property type="evidence" value="ECO:0007669"/>
    <property type="project" value="InterPro"/>
</dbReference>
<evidence type="ECO:0000256" key="3">
    <source>
        <dbReference type="ARBA" id="ARBA00022449"/>
    </source>
</evidence>
<evidence type="ECO:0000256" key="6">
    <source>
        <dbReference type="ARBA" id="ARBA00022538"/>
    </source>
</evidence>
<dbReference type="InterPro" id="IPR005170">
    <property type="entry name" value="Transptr-assoc_dom"/>
</dbReference>
<evidence type="ECO:0000313" key="14">
    <source>
        <dbReference type="EMBL" id="MBG0837257.1"/>
    </source>
</evidence>
<keyword evidence="5" id="KW-0997">Cell inner membrane</keyword>
<dbReference type="Pfam" id="PF02080">
    <property type="entry name" value="TrkA_C"/>
    <property type="match status" value="1"/>
</dbReference>
<comment type="caution">
    <text evidence="14">The sequence shown here is derived from an EMBL/GenBank/DDBJ whole genome shotgun (WGS) entry which is preliminary data.</text>
</comment>
<keyword evidence="6 12" id="KW-0633">Potassium transport</keyword>
<evidence type="ECO:0000256" key="10">
    <source>
        <dbReference type="ARBA" id="ARBA00023065"/>
    </source>
</evidence>
<dbReference type="PANTHER" id="PTHR32507">
    <property type="entry name" value="NA(+)/H(+) ANTIPORTER 1"/>
    <property type="match status" value="1"/>
</dbReference>
<name>A0A931D1D1_9PSED</name>
<evidence type="ECO:0000256" key="5">
    <source>
        <dbReference type="ARBA" id="ARBA00022519"/>
    </source>
</evidence>
<gene>
    <name evidence="12" type="primary">nhaP2</name>
    <name evidence="14" type="ORF">H3221_19265</name>
</gene>
<dbReference type="Pfam" id="PF03471">
    <property type="entry name" value="CorC_HlyC"/>
    <property type="match status" value="1"/>
</dbReference>
<evidence type="ECO:0000256" key="1">
    <source>
        <dbReference type="ARBA" id="ARBA00004651"/>
    </source>
</evidence>
<feature type="transmembrane region" description="Helical" evidence="12">
    <location>
        <begin position="199"/>
        <end position="218"/>
    </location>
</feature>
<evidence type="ECO:0000256" key="2">
    <source>
        <dbReference type="ARBA" id="ARBA00022448"/>
    </source>
</evidence>
<dbReference type="EMBL" id="JACFYX010000020">
    <property type="protein sequence ID" value="MBG0837257.1"/>
    <property type="molecule type" value="Genomic_DNA"/>
</dbReference>
<keyword evidence="7 12" id="KW-0812">Transmembrane</keyword>
<evidence type="ECO:0000256" key="12">
    <source>
        <dbReference type="HAMAP-Rule" id="MF_01075"/>
    </source>
</evidence>
<comment type="function">
    <text evidence="12">K(+)/H(+) antiporter that extrudes potassium in exchange for external protons and maintains the internal concentration of potassium under toxic levels.</text>
</comment>
<dbReference type="InterPro" id="IPR036318">
    <property type="entry name" value="FAD-bd_PCMH-like_sf"/>
</dbReference>
<dbReference type="InterPro" id="IPR038770">
    <property type="entry name" value="Na+/solute_symporter_sf"/>
</dbReference>
<dbReference type="InterPro" id="IPR036721">
    <property type="entry name" value="RCK_C_sf"/>
</dbReference>
<feature type="transmembrane region" description="Helical" evidence="12">
    <location>
        <begin position="230"/>
        <end position="246"/>
    </location>
</feature>
<dbReference type="SMART" id="SM01091">
    <property type="entry name" value="CorC_HlyC"/>
    <property type="match status" value="1"/>
</dbReference>
<feature type="transmembrane region" description="Helical" evidence="12">
    <location>
        <begin position="38"/>
        <end position="55"/>
    </location>
</feature>
<dbReference type="NCBIfam" id="NF003715">
    <property type="entry name" value="PRK05326.1-2"/>
    <property type="match status" value="1"/>
</dbReference>
<dbReference type="InterPro" id="IPR006153">
    <property type="entry name" value="Cation/H_exchanger_TM"/>
</dbReference>
<feature type="transmembrane region" description="Helical" evidence="12">
    <location>
        <begin position="96"/>
        <end position="119"/>
    </location>
</feature>
<keyword evidence="8 12" id="KW-0630">Potassium</keyword>
<reference evidence="14" key="1">
    <citation type="submission" date="2020-07" db="EMBL/GenBank/DDBJ databases">
        <title>Pseudomonas chaetoceroseae sp. nov., a new member of the Pseudomonas oleovorans group isolated from a culture of Chaetoceros calcitrans.</title>
        <authorList>
            <person name="Girard L."/>
            <person name="Lood C."/>
            <person name="De Mot R."/>
            <person name="Baudart J."/>
        </authorList>
    </citation>
    <scope>NUCLEOTIDE SEQUENCE</scope>
    <source>
        <strain evidence="14">536</strain>
    </source>
</reference>
<protein>
    <recommendedName>
        <fullName evidence="12">K(+)/H(+) antiporter NhaP2</fullName>
    </recommendedName>
    <alternativeName>
        <fullName evidence="12">Potassium/proton antiporter NhaP2</fullName>
    </alternativeName>
</protein>
<feature type="transmembrane region" description="Helical" evidence="12">
    <location>
        <begin position="67"/>
        <end position="84"/>
    </location>
</feature>
<evidence type="ECO:0000256" key="7">
    <source>
        <dbReference type="ARBA" id="ARBA00022692"/>
    </source>
</evidence>
<keyword evidence="4 12" id="KW-1003">Cell membrane</keyword>
<dbReference type="GO" id="GO:0005886">
    <property type="term" value="C:plasma membrane"/>
    <property type="evidence" value="ECO:0007669"/>
    <property type="project" value="UniProtKB-SubCell"/>
</dbReference>
<organism evidence="14 15">
    <name type="scientific">Pseudomonas chaetocerotis</name>
    <dbReference type="NCBI Taxonomy" id="2758695"/>
    <lineage>
        <taxon>Bacteria</taxon>
        <taxon>Pseudomonadati</taxon>
        <taxon>Pseudomonadota</taxon>
        <taxon>Gammaproteobacteria</taxon>
        <taxon>Pseudomonadales</taxon>
        <taxon>Pseudomonadaceae</taxon>
        <taxon>Pseudomonas</taxon>
    </lineage>
</organism>
<keyword evidence="15" id="KW-1185">Reference proteome</keyword>
<dbReference type="Gene3D" id="3.30.465.10">
    <property type="match status" value="1"/>
</dbReference>
<comment type="similarity">
    <text evidence="12">Belongs to the monovalent cation:proton antiporter 1 (CPA1) transporter (TC 2.A.36) family. NhaP2 subfamily.</text>
</comment>
<evidence type="ECO:0000256" key="4">
    <source>
        <dbReference type="ARBA" id="ARBA00022475"/>
    </source>
</evidence>
<dbReference type="GO" id="GO:0006884">
    <property type="term" value="P:cell volume homeostasis"/>
    <property type="evidence" value="ECO:0007669"/>
    <property type="project" value="InterPro"/>
</dbReference>
<accession>A0A931D1D1</accession>
<dbReference type="Proteomes" id="UP000596932">
    <property type="component" value="Unassembled WGS sequence"/>
</dbReference>
<evidence type="ECO:0000256" key="11">
    <source>
        <dbReference type="ARBA" id="ARBA00023136"/>
    </source>
</evidence>
<feature type="transmembrane region" description="Helical" evidence="12">
    <location>
        <begin position="131"/>
        <end position="151"/>
    </location>
</feature>
<feature type="transmembrane region" description="Helical" evidence="12">
    <location>
        <begin position="12"/>
        <end position="31"/>
    </location>
</feature>
<dbReference type="Gene3D" id="3.30.70.1450">
    <property type="entry name" value="Regulator of K+ conductance, C-terminal domain"/>
    <property type="match status" value="1"/>
</dbReference>
<feature type="transmembrane region" description="Helical" evidence="12">
    <location>
        <begin position="281"/>
        <end position="300"/>
    </location>
</feature>
<dbReference type="Pfam" id="PF00999">
    <property type="entry name" value="Na_H_Exchanger"/>
    <property type="match status" value="1"/>
</dbReference>
<dbReference type="AlphaFoldDB" id="A0A931D1D1"/>
<evidence type="ECO:0000256" key="8">
    <source>
        <dbReference type="ARBA" id="ARBA00022958"/>
    </source>
</evidence>
<dbReference type="HAMAP" id="MF_01075">
    <property type="entry name" value="NhaP2"/>
    <property type="match status" value="1"/>
</dbReference>
<proteinExistence type="inferred from homology"/>
<sequence>MTQPGVAPLDASAINNLFLIGALLVAASILVSAFGTRFGIPILVIFLAVGMLAGTDGPGGIIFNNYPLAYLVGNLALAVILLDGGMRTRVSSFRVALWPSLSLATVGVVITAGLTGLAATWLFNLTLLEGLLIGAIVGSTDAAAVFSLLGGRGLNERVSSTLEIESGSNDPMAVFLTVTLIAMLASGQTGFSWDLPIQLVQQFGLGALLGLGGGWLLLKLINRMELATGLYPLLVVSGGLIIFAITTAVGGSGILAIYLCGLLLGNRPIRSRHGILHMLDGLTWLAQISMFLVLGLLITPHELLPIALPALALALWMILFARPLSIFLGLLPFRAFHDRERIFIAWVGLRGAVPIILAVFPLMAGLPNAQLFFNVAFFIVMISLLLQGTSLPLAAKLMRVTVPPEPAPVSRAGLEVHPTSQWELFVYRLGAEKWCIGAALRELNMPEGTRIAALFRGRDLLHPSGSTRLEAGDLLCVIGHEQDLPALGKLFSQAPKRGQDLRFFGDFVLEGDAELSAVAALYGLKLDDVEGNQPLGRFIAHEIGGEPVVGDQVEWQGLTWTVAAMEGNKVRKVGVRFPEGTRPGPGLHF</sequence>
<dbReference type="GO" id="GO:0015386">
    <property type="term" value="F:potassium:proton antiporter activity"/>
    <property type="evidence" value="ECO:0007669"/>
    <property type="project" value="UniProtKB-UniRule"/>
</dbReference>
<keyword evidence="9 12" id="KW-1133">Transmembrane helix</keyword>
<feature type="transmembrane region" description="Helical" evidence="12">
    <location>
        <begin position="371"/>
        <end position="389"/>
    </location>
</feature>
<feature type="domain" description="RCK C-terminal" evidence="13">
    <location>
        <begin position="412"/>
        <end position="493"/>
    </location>
</feature>
<dbReference type="NCBIfam" id="NF003716">
    <property type="entry name" value="PRK05326.1-3"/>
    <property type="match status" value="1"/>
</dbReference>
<dbReference type="InterPro" id="IPR006037">
    <property type="entry name" value="RCK_C"/>
</dbReference>
<dbReference type="InterPro" id="IPR016169">
    <property type="entry name" value="FAD-bd_PCMH_sub2"/>
</dbReference>
<dbReference type="SUPFAM" id="SSF116726">
    <property type="entry name" value="TrkA C-terminal domain-like"/>
    <property type="match status" value="1"/>
</dbReference>
<keyword evidence="3 12" id="KW-0050">Antiport</keyword>
<dbReference type="InterPro" id="IPR023729">
    <property type="entry name" value="NhaP2"/>
</dbReference>
<feature type="transmembrane region" description="Helical" evidence="12">
    <location>
        <begin position="172"/>
        <end position="193"/>
    </location>
</feature>
<feature type="transmembrane region" description="Helical" evidence="12">
    <location>
        <begin position="306"/>
        <end position="331"/>
    </location>
</feature>
<dbReference type="SUPFAM" id="SSF56176">
    <property type="entry name" value="FAD-binding/transporter-associated domain-like"/>
    <property type="match status" value="1"/>
</dbReference>